<organism evidence="3 4">
    <name type="scientific">SAR86 cluster bacterium</name>
    <dbReference type="NCBI Taxonomy" id="2030880"/>
    <lineage>
        <taxon>Bacteria</taxon>
        <taxon>Pseudomonadati</taxon>
        <taxon>Pseudomonadota</taxon>
        <taxon>Gammaproteobacteria</taxon>
        <taxon>SAR86 cluster</taxon>
    </lineage>
</organism>
<evidence type="ECO:0000256" key="2">
    <source>
        <dbReference type="ARBA" id="ARBA00022801"/>
    </source>
</evidence>
<gene>
    <name evidence="3" type="ORF">DBW92_00750</name>
</gene>
<evidence type="ECO:0000256" key="1">
    <source>
        <dbReference type="ARBA" id="ARBA00005953"/>
    </source>
</evidence>
<accession>A0A368C7F9</accession>
<dbReference type="PIRSF" id="PIRSF003230">
    <property type="entry name" value="YbgC"/>
    <property type="match status" value="1"/>
</dbReference>
<dbReference type="GO" id="GO:0047617">
    <property type="term" value="F:fatty acyl-CoA hydrolase activity"/>
    <property type="evidence" value="ECO:0007669"/>
    <property type="project" value="TreeGrafter"/>
</dbReference>
<dbReference type="PANTHER" id="PTHR31793:SF37">
    <property type="entry name" value="ACYL-COA THIOESTER HYDROLASE YBGC"/>
    <property type="match status" value="1"/>
</dbReference>
<dbReference type="Gene3D" id="3.10.129.10">
    <property type="entry name" value="Hotdog Thioesterase"/>
    <property type="match status" value="1"/>
</dbReference>
<dbReference type="Pfam" id="PF13279">
    <property type="entry name" value="4HBT_2"/>
    <property type="match status" value="1"/>
</dbReference>
<dbReference type="InterPro" id="IPR050563">
    <property type="entry name" value="4-hydroxybenzoyl-CoA_TE"/>
</dbReference>
<dbReference type="FunFam" id="3.10.129.10:FF:000004">
    <property type="entry name" value="Tol-pal system-associated acyl-CoA thioesterase"/>
    <property type="match status" value="1"/>
</dbReference>
<sequence>MKKDFKCNDFPIIIFCEDTDFQGIVYHANYLKYFERARTQFLIDQGISQYQLEKLNSAFVIRDINLRYITPARLEENLIVKTSVTFISKARLLFFQHIINVKNDTIICRGEVEVCFLDLDKSKPKPFPEKLLTIFNG</sequence>
<comment type="caution">
    <text evidence="3">The sequence shown here is derived from an EMBL/GenBank/DDBJ whole genome shotgun (WGS) entry which is preliminary data.</text>
</comment>
<dbReference type="EMBL" id="QOPI01000002">
    <property type="protein sequence ID" value="RCL45500.1"/>
    <property type="molecule type" value="Genomic_DNA"/>
</dbReference>
<name>A0A368C7F9_9GAMM</name>
<dbReference type="Proteomes" id="UP000252915">
    <property type="component" value="Unassembled WGS sequence"/>
</dbReference>
<dbReference type="InterPro" id="IPR029069">
    <property type="entry name" value="HotDog_dom_sf"/>
</dbReference>
<reference evidence="3 4" key="1">
    <citation type="journal article" date="2018" name="Microbiome">
        <title>Fine metagenomic profile of the Mediterranean stratified and mixed water columns revealed by assembly and recruitment.</title>
        <authorList>
            <person name="Haro-Moreno J.M."/>
            <person name="Lopez-Perez M."/>
            <person name="De La Torre J.R."/>
            <person name="Picazo A."/>
            <person name="Camacho A."/>
            <person name="Rodriguez-Valera F."/>
        </authorList>
    </citation>
    <scope>NUCLEOTIDE SEQUENCE [LARGE SCALE GENOMIC DNA]</scope>
    <source>
        <strain evidence="3">MED-G78</strain>
    </source>
</reference>
<dbReference type="AlphaFoldDB" id="A0A368C7F9"/>
<dbReference type="InterPro" id="IPR006684">
    <property type="entry name" value="YbgC/YbaW"/>
</dbReference>
<dbReference type="PANTHER" id="PTHR31793">
    <property type="entry name" value="4-HYDROXYBENZOYL-COA THIOESTERASE FAMILY MEMBER"/>
    <property type="match status" value="1"/>
</dbReference>
<evidence type="ECO:0000313" key="3">
    <source>
        <dbReference type="EMBL" id="RCL45500.1"/>
    </source>
</evidence>
<evidence type="ECO:0000313" key="4">
    <source>
        <dbReference type="Proteomes" id="UP000252915"/>
    </source>
</evidence>
<dbReference type="SUPFAM" id="SSF54637">
    <property type="entry name" value="Thioesterase/thiol ester dehydrase-isomerase"/>
    <property type="match status" value="1"/>
</dbReference>
<protein>
    <submittedName>
        <fullName evidence="3">Acyl-CoA thioesterase</fullName>
    </submittedName>
</protein>
<dbReference type="NCBIfam" id="TIGR00051">
    <property type="entry name" value="YbgC/FadM family acyl-CoA thioesterase"/>
    <property type="match status" value="1"/>
</dbReference>
<dbReference type="CDD" id="cd00586">
    <property type="entry name" value="4HBT"/>
    <property type="match status" value="1"/>
</dbReference>
<proteinExistence type="inferred from homology"/>
<comment type="similarity">
    <text evidence="1">Belongs to the 4-hydroxybenzoyl-CoA thioesterase family.</text>
</comment>
<keyword evidence="2" id="KW-0378">Hydrolase</keyword>